<evidence type="ECO:0000313" key="3">
    <source>
        <dbReference type="EMBL" id="NFV80382.1"/>
    </source>
</evidence>
<keyword evidence="3" id="KW-0808">Transferase</keyword>
<protein>
    <submittedName>
        <fullName evidence="3">Methyltransferase</fullName>
    </submittedName>
</protein>
<dbReference type="Pfam" id="PF10119">
    <property type="entry name" value="MethyTransf_Reg"/>
    <property type="match status" value="1"/>
</dbReference>
<dbReference type="GO" id="GO:0008168">
    <property type="term" value="F:methyltransferase activity"/>
    <property type="evidence" value="ECO:0007669"/>
    <property type="project" value="UniProtKB-KW"/>
</dbReference>
<keyword evidence="4" id="KW-1185">Reference proteome</keyword>
<dbReference type="GO" id="GO:0032259">
    <property type="term" value="P:methylation"/>
    <property type="evidence" value="ECO:0007669"/>
    <property type="project" value="UniProtKB-KW"/>
</dbReference>
<dbReference type="CDD" id="cd02440">
    <property type="entry name" value="AdoMet_MTases"/>
    <property type="match status" value="1"/>
</dbReference>
<gene>
    <name evidence="3" type="ORF">G4223_09690</name>
</gene>
<dbReference type="EMBL" id="JAAIYP010000036">
    <property type="protein sequence ID" value="NFV80382.1"/>
    <property type="molecule type" value="Genomic_DNA"/>
</dbReference>
<evidence type="ECO:0000259" key="1">
    <source>
        <dbReference type="Pfam" id="PF08242"/>
    </source>
</evidence>
<feature type="domain" description="Methyltransferase regulatory" evidence="2">
    <location>
        <begin position="216"/>
        <end position="292"/>
    </location>
</feature>
<dbReference type="RefSeq" id="WP_163678521.1">
    <property type="nucleotide sequence ID" value="NZ_JAAIYP010000036.1"/>
</dbReference>
<sequence length="499" mass="53485">MWHQAVIDTEYTHAFYPEMAPAHMAFALLARGHASPFVAGDGFSYAELGCGQGLTSMVLAALHPQARFTAIDLLPRHIDGAKALAAAAGADNLDLRCESFADFARRQGGADLDAIVLHGVWTWVDAGVRATLQDIAARRLRPGGVLYVSYNCLPGWGPDMPVRALLMDAVENAQGTLSQRIDHALTRLRRLADQGGYFADNPSAAALVEALQAKSDGYIAHEYLNRAWTPFTSAQVARDMARAGLSFCASSTLLDHLDHWQVAPAHLPLPDGDETLRDVLTARRFRRDLFVKAPRRLGAGERRAGLEMLRFVLTVPVSDIPDTVTAPGGVQDFPRAIYRPLAEALAAGPCSLSDLPGDFETVVEAVLALVGLGLAAPSLEAGDSTRCARLNAAILAANRGAPAIRQLAAPEWGTAVVVDFLDRLFLAVEAAGAADVPMAVWTILSGRGKRLRRGGRWLEGQAENLAETRRLYDGFIVERRPGLVAAGAVQSRPITASPT</sequence>
<name>A0A7C9QTV4_9PROT</name>
<evidence type="ECO:0000259" key="2">
    <source>
        <dbReference type="Pfam" id="PF10119"/>
    </source>
</evidence>
<comment type="caution">
    <text evidence="3">The sequence shown here is derived from an EMBL/GenBank/DDBJ whole genome shotgun (WGS) entry which is preliminary data.</text>
</comment>
<dbReference type="AlphaFoldDB" id="A0A7C9QTV4"/>
<proteinExistence type="predicted"/>
<dbReference type="InterPro" id="IPR029063">
    <property type="entry name" value="SAM-dependent_MTases_sf"/>
</dbReference>
<dbReference type="InterPro" id="IPR013217">
    <property type="entry name" value="Methyltransf_12"/>
</dbReference>
<dbReference type="InterPro" id="IPR018773">
    <property type="entry name" value="MeTrfase_reg_dom_prd"/>
</dbReference>
<evidence type="ECO:0000313" key="4">
    <source>
        <dbReference type="Proteomes" id="UP000480684"/>
    </source>
</evidence>
<accession>A0A7C9QTV4</accession>
<feature type="domain" description="Methyltransferase type 12" evidence="1">
    <location>
        <begin position="47"/>
        <end position="146"/>
    </location>
</feature>
<organism evidence="3 4">
    <name type="scientific">Magnetospirillum aberrantis SpK</name>
    <dbReference type="NCBI Taxonomy" id="908842"/>
    <lineage>
        <taxon>Bacteria</taxon>
        <taxon>Pseudomonadati</taxon>
        <taxon>Pseudomonadota</taxon>
        <taxon>Alphaproteobacteria</taxon>
        <taxon>Rhodospirillales</taxon>
        <taxon>Rhodospirillaceae</taxon>
        <taxon>Magnetospirillum</taxon>
    </lineage>
</organism>
<reference evidence="3 4" key="1">
    <citation type="submission" date="2020-02" db="EMBL/GenBank/DDBJ databases">
        <authorList>
            <person name="Dziuba M."/>
            <person name="Kuznetsov B."/>
            <person name="Mardanov A."/>
            <person name="Ravin N."/>
            <person name="Grouzdev D."/>
        </authorList>
    </citation>
    <scope>NUCLEOTIDE SEQUENCE [LARGE SCALE GENOMIC DNA]</scope>
    <source>
        <strain evidence="3 4">SpK</strain>
    </source>
</reference>
<keyword evidence="3" id="KW-0489">Methyltransferase</keyword>
<dbReference type="Proteomes" id="UP000480684">
    <property type="component" value="Unassembled WGS sequence"/>
</dbReference>
<dbReference type="Gene3D" id="3.40.50.150">
    <property type="entry name" value="Vaccinia Virus protein VP39"/>
    <property type="match status" value="1"/>
</dbReference>
<dbReference type="Pfam" id="PF08242">
    <property type="entry name" value="Methyltransf_12"/>
    <property type="match status" value="1"/>
</dbReference>
<dbReference type="SUPFAM" id="SSF53335">
    <property type="entry name" value="S-adenosyl-L-methionine-dependent methyltransferases"/>
    <property type="match status" value="1"/>
</dbReference>